<feature type="transmembrane region" description="Helical" evidence="1">
    <location>
        <begin position="47"/>
        <end position="68"/>
    </location>
</feature>
<dbReference type="EMBL" id="VGIR01000042">
    <property type="protein sequence ID" value="MBM3331745.1"/>
    <property type="molecule type" value="Genomic_DNA"/>
</dbReference>
<keyword evidence="1" id="KW-0812">Transmembrane</keyword>
<evidence type="ECO:0000313" key="2">
    <source>
        <dbReference type="EMBL" id="MBM3331745.1"/>
    </source>
</evidence>
<evidence type="ECO:0000256" key="1">
    <source>
        <dbReference type="SAM" id="Phobius"/>
    </source>
</evidence>
<gene>
    <name evidence="2" type="ORF">FJY68_07845</name>
</gene>
<evidence type="ECO:0000313" key="3">
    <source>
        <dbReference type="Proteomes" id="UP000779900"/>
    </source>
</evidence>
<protein>
    <submittedName>
        <fullName evidence="2">Uncharacterized protein</fullName>
    </submittedName>
</protein>
<feature type="transmembrane region" description="Helical" evidence="1">
    <location>
        <begin position="12"/>
        <end position="35"/>
    </location>
</feature>
<reference evidence="2" key="1">
    <citation type="submission" date="2019-03" db="EMBL/GenBank/DDBJ databases">
        <title>Lake Tanganyika Metagenome-Assembled Genomes (MAGs).</title>
        <authorList>
            <person name="Tran P."/>
        </authorList>
    </citation>
    <scope>NUCLEOTIDE SEQUENCE</scope>
    <source>
        <strain evidence="2">K_DeepCast_150m_m2_040</strain>
    </source>
</reference>
<organism evidence="2 3">
    <name type="scientific">candidate division WOR-3 bacterium</name>
    <dbReference type="NCBI Taxonomy" id="2052148"/>
    <lineage>
        <taxon>Bacteria</taxon>
        <taxon>Bacteria division WOR-3</taxon>
    </lineage>
</organism>
<keyword evidence="1" id="KW-1133">Transmembrane helix</keyword>
<dbReference type="Proteomes" id="UP000779900">
    <property type="component" value="Unassembled WGS sequence"/>
</dbReference>
<dbReference type="AlphaFoldDB" id="A0A937XDJ8"/>
<keyword evidence="1" id="KW-0472">Membrane</keyword>
<sequence length="269" mass="30575">MLLLLAVPLLLLAGWGLLFGVPTLAVVAFTAAWILLPLFNQIKAVRVLKFGVSFLLVPATLALAPLMVQEVDQKVEQLARKPRNDVSAFTLRDRLGTYGLNIVMGVAGYPLYPEASKETLLMMVDPGPGARRVFYSDFALGSRKVRMSLRDFAARLQRSDSTSLQTYGPVWVEWPRSDYRLTEPEARYALALNQTRLTARAERQGERWSIAVRLEMEVKYPANKYVTLIGRPQLRMEEGLFWVLQSCGWIHPYTAEFRFKIHSDDSRLR</sequence>
<name>A0A937XDJ8_UNCW3</name>
<proteinExistence type="predicted"/>
<accession>A0A937XDJ8</accession>
<comment type="caution">
    <text evidence="2">The sequence shown here is derived from an EMBL/GenBank/DDBJ whole genome shotgun (WGS) entry which is preliminary data.</text>
</comment>